<dbReference type="Proteomes" id="UP000003751">
    <property type="component" value="Unassembled WGS sequence"/>
</dbReference>
<comment type="caution">
    <text evidence="2">The sequence shown here is derived from an EMBL/GenBank/DDBJ whole genome shotgun (WGS) entry which is preliminary data.</text>
</comment>
<evidence type="ECO:0000313" key="3">
    <source>
        <dbReference type="Proteomes" id="UP000003751"/>
    </source>
</evidence>
<feature type="compositionally biased region" description="Basic and acidic residues" evidence="1">
    <location>
        <begin position="37"/>
        <end position="54"/>
    </location>
</feature>
<evidence type="ECO:0000313" key="2">
    <source>
        <dbReference type="EMBL" id="EFW91276.1"/>
    </source>
</evidence>
<organism evidence="2 3">
    <name type="scientific">Haladaptatus paucihalophilus DX253</name>
    <dbReference type="NCBI Taxonomy" id="797209"/>
    <lineage>
        <taxon>Archaea</taxon>
        <taxon>Methanobacteriati</taxon>
        <taxon>Methanobacteriota</taxon>
        <taxon>Stenosarchaea group</taxon>
        <taxon>Halobacteria</taxon>
        <taxon>Halobacteriales</taxon>
        <taxon>Haladaptataceae</taxon>
        <taxon>Haladaptatus</taxon>
    </lineage>
</organism>
<dbReference type="EMBL" id="AEMG01000015">
    <property type="protein sequence ID" value="EFW91276.1"/>
    <property type="molecule type" value="Genomic_DNA"/>
</dbReference>
<reference evidence="2 3" key="1">
    <citation type="journal article" date="2014" name="ISME J.">
        <title>Trehalose/2-sulfotrehalose biosynthesis and glycine-betaine uptake are widely spread mechanisms for osmoadaptation in the Halobacteriales.</title>
        <authorList>
            <person name="Youssef N.H."/>
            <person name="Savage-Ashlock K.N."/>
            <person name="McCully A.L."/>
            <person name="Luedtke B."/>
            <person name="Shaw E.I."/>
            <person name="Hoff W.D."/>
            <person name="Elshahed M.S."/>
        </authorList>
    </citation>
    <scope>NUCLEOTIDE SEQUENCE [LARGE SCALE GENOMIC DNA]</scope>
    <source>
        <strain evidence="2 3">DX253</strain>
    </source>
</reference>
<feature type="region of interest" description="Disordered" evidence="1">
    <location>
        <begin position="31"/>
        <end position="54"/>
    </location>
</feature>
<name>E7QVL3_HALPU</name>
<accession>E7QVL3</accession>
<proteinExistence type="predicted"/>
<sequence>MGGTILVAEPSLGEQVRENVTSAVESVRFPRGPFDASFERGRGDDAGTTERRYR</sequence>
<evidence type="ECO:0000256" key="1">
    <source>
        <dbReference type="SAM" id="MobiDB-lite"/>
    </source>
</evidence>
<dbReference type="AlphaFoldDB" id="E7QVL3"/>
<gene>
    <name evidence="2" type="ORF">ZOD2009_14246</name>
</gene>
<protein>
    <submittedName>
        <fullName evidence="2">Uncharacterized protein</fullName>
    </submittedName>
</protein>